<comment type="caution">
    <text evidence="2">The sequence shown here is derived from an EMBL/GenBank/DDBJ whole genome shotgun (WGS) entry which is preliminary data.</text>
</comment>
<reference evidence="2" key="1">
    <citation type="submission" date="2020-08" db="EMBL/GenBank/DDBJ databases">
        <title>Multicomponent nature underlies the extraordinary mechanical properties of spider dragline silk.</title>
        <authorList>
            <person name="Kono N."/>
            <person name="Nakamura H."/>
            <person name="Mori M."/>
            <person name="Yoshida Y."/>
            <person name="Ohtoshi R."/>
            <person name="Malay A.D."/>
            <person name="Moran D.A.P."/>
            <person name="Tomita M."/>
            <person name="Numata K."/>
            <person name="Arakawa K."/>
        </authorList>
    </citation>
    <scope>NUCLEOTIDE SEQUENCE</scope>
</reference>
<organism evidence="2 3">
    <name type="scientific">Nephila pilipes</name>
    <name type="common">Giant wood spider</name>
    <name type="synonym">Nephila maculata</name>
    <dbReference type="NCBI Taxonomy" id="299642"/>
    <lineage>
        <taxon>Eukaryota</taxon>
        <taxon>Metazoa</taxon>
        <taxon>Ecdysozoa</taxon>
        <taxon>Arthropoda</taxon>
        <taxon>Chelicerata</taxon>
        <taxon>Arachnida</taxon>
        <taxon>Araneae</taxon>
        <taxon>Araneomorphae</taxon>
        <taxon>Entelegynae</taxon>
        <taxon>Araneoidea</taxon>
        <taxon>Nephilidae</taxon>
        <taxon>Nephila</taxon>
    </lineage>
</organism>
<proteinExistence type="predicted"/>
<gene>
    <name evidence="2" type="ORF">NPIL_230771</name>
</gene>
<evidence type="ECO:0000256" key="1">
    <source>
        <dbReference type="SAM" id="MobiDB-lite"/>
    </source>
</evidence>
<name>A0A8X6U143_NEPPI</name>
<accession>A0A8X6U143</accession>
<evidence type="ECO:0000313" key="2">
    <source>
        <dbReference type="EMBL" id="GFT79046.1"/>
    </source>
</evidence>
<dbReference type="EMBL" id="BMAW01118283">
    <property type="protein sequence ID" value="GFT79046.1"/>
    <property type="molecule type" value="Genomic_DNA"/>
</dbReference>
<sequence>MMLIRKPPASANVCGGVEERHKTTDVSGEGNQSKLLTQNNALAGRHLSPVVSNEKGRGSTSPQNAWPMTAAH</sequence>
<protein>
    <submittedName>
        <fullName evidence="2">Uncharacterized protein</fullName>
    </submittedName>
</protein>
<dbReference type="AlphaFoldDB" id="A0A8X6U143"/>
<dbReference type="Proteomes" id="UP000887013">
    <property type="component" value="Unassembled WGS sequence"/>
</dbReference>
<feature type="region of interest" description="Disordered" evidence="1">
    <location>
        <begin position="38"/>
        <end position="72"/>
    </location>
</feature>
<keyword evidence="3" id="KW-1185">Reference proteome</keyword>
<evidence type="ECO:0000313" key="3">
    <source>
        <dbReference type="Proteomes" id="UP000887013"/>
    </source>
</evidence>